<dbReference type="PANTHER" id="PTHR33531:SF7">
    <property type="entry name" value="HYPOTHETICAL MEMBRANE PROTEIN, CONSERVED"/>
    <property type="match status" value="1"/>
</dbReference>
<proteinExistence type="predicted"/>
<reference evidence="3" key="2">
    <citation type="journal article" date="2000" name="J. Mol. Biol.">
        <title>Archaeal homologs of eukaryotic methylation guide small nucleolar RNAs: lessons from the Pyrococcus genomes.</title>
        <authorList>
            <person name="Gaspin C."/>
            <person name="Cavaille J."/>
            <person name="Erauso G."/>
        </authorList>
    </citation>
    <scope>NUCLEOTIDE SEQUENCE</scope>
    <source>
        <strain evidence="3">Orsay</strain>
    </source>
</reference>
<dbReference type="eggNOG" id="arCOG03803">
    <property type="taxonomic scope" value="Archaea"/>
</dbReference>
<dbReference type="RefSeq" id="WP_010867729.1">
    <property type="nucleotide sequence ID" value="NC_000868.1"/>
</dbReference>
<reference evidence="3 5" key="4">
    <citation type="journal article" date="2003" name="Mol. Microbiol.">
        <title>An integrated analysis of the genome of the hyperthermophilic archaeon Pyrococcus abyssi.</title>
        <authorList>
            <person name="Cohen G."/>
            <person name="Barbe V."/>
            <person name="Flament D."/>
            <person name="Galperin M."/>
            <person name="Heilig R."/>
            <person name="Ripp R."/>
            <person name="Lecompte O."/>
            <person name="Prieur D."/>
            <person name="Poch O."/>
            <person name="Quellerou J."/>
            <person name="Thierry J.C."/>
            <person name="Van der Oost J."/>
            <person name="Weissenbach J."/>
            <person name="Zivanovic Y."/>
            <person name="Forterre P."/>
        </authorList>
    </citation>
    <scope>NUCLEOTIDE SEQUENCE [LARGE SCALE GENOMIC DNA]</scope>
    <source>
        <strain evidence="5">GE5 / Orsay</strain>
        <strain evidence="3">Orsay</strain>
    </source>
</reference>
<dbReference type="PANTHER" id="PTHR33531">
    <property type="entry name" value="RUBRERYTHRIN SUBFAMILY"/>
    <property type="match status" value="1"/>
</dbReference>
<keyword evidence="1" id="KW-0812">Transmembrane</keyword>
<evidence type="ECO:0000313" key="6">
    <source>
        <dbReference type="Proteomes" id="UP000009139"/>
    </source>
</evidence>
<evidence type="ECO:0000259" key="2">
    <source>
        <dbReference type="Pfam" id="PF05763"/>
    </source>
</evidence>
<protein>
    <recommendedName>
        <fullName evidence="2">DUF835 domain-containing protein</fullName>
    </recommendedName>
</protein>
<dbReference type="KEGG" id="pab:PAB0416"/>
<keyword evidence="1" id="KW-1133">Transmembrane helix</keyword>
<reference evidence="3" key="3">
    <citation type="journal article" date="2001" name="Genome Res.">
        <title>Genome evolution at the genus level: comparison of three complete genomes of hyperthermophilic archaea.</title>
        <authorList>
            <person name="Lecompte O."/>
            <person name="Ripp R."/>
            <person name="Puzos-Barbe V."/>
            <person name="Duprat S."/>
            <person name="Heilig R."/>
            <person name="Dietrich J."/>
            <person name="Thierry J.C."/>
            <person name="Poch O."/>
        </authorList>
    </citation>
    <scope>NUCLEOTIDE SEQUENCE</scope>
    <source>
        <strain evidence="3">Orsay</strain>
    </source>
</reference>
<sequence length="366" mass="41214">MFELINVVTRGLMWILSFYRWIRKREPLMIIITLAFWSDFLGVLTQPIVSKMLGVSPDVSNISPLMSTYALLEGIFLFLATMYTLGTIKKAWAQVTSFVVFQVGSLYIVLSTIFKADLPVISAFSVLFMGISMILLGISLLKREIESRGIAALFPIGLILLGSINLTYPLLVYSKLAPYLYGAGAVFRVLMIIGLFKYTIFEVKPPKIQEIILKPGAFYTDNESEFESVIMKMQLSGNGVLITRKLPKMSPTFPVFWITKVTSGRIDENVTAIQPSDIGILIDLVKRHLEKGHSVVAMDAFEYLVVENGFEVAVKFLFSLKDHVLKLNKTLILFTNPQAYQDKQWSVIARELERLSELKATEQGKS</sequence>
<keyword evidence="1" id="KW-0472">Membrane</keyword>
<evidence type="ECO:0000313" key="3">
    <source>
        <dbReference type="EMBL" id="CAB49527.1"/>
    </source>
</evidence>
<dbReference type="EMBL" id="AJ248284">
    <property type="protein sequence ID" value="CAB49527.1"/>
    <property type="molecule type" value="Genomic_DNA"/>
</dbReference>
<feature type="domain" description="DUF835" evidence="2">
    <location>
        <begin position="222"/>
        <end position="352"/>
    </location>
</feature>
<feature type="transmembrane region" description="Helical" evidence="1">
    <location>
        <begin position="69"/>
        <end position="88"/>
    </location>
</feature>
<reference evidence="4 6" key="5">
    <citation type="journal article" date="2012" name="Curr. Microbiol.">
        <title>Re-annotation of two hyperthermophilic archaea Pyrococcus abyssi GE5 and Pyrococcus furiosus DSM 3638.</title>
        <authorList>
            <person name="Gao J."/>
            <person name="Wang J."/>
        </authorList>
    </citation>
    <scope>GENOME REANNOTATION</scope>
    <source>
        <strain evidence="4">GE5</strain>
        <strain evidence="6">GE5 / Orsay</strain>
    </source>
</reference>
<evidence type="ECO:0000313" key="5">
    <source>
        <dbReference type="Proteomes" id="UP000000810"/>
    </source>
</evidence>
<dbReference type="HOGENOM" id="CLU_067022_0_0_2"/>
<feature type="transmembrane region" description="Helical" evidence="1">
    <location>
        <begin position="28"/>
        <end position="49"/>
    </location>
</feature>
<dbReference type="PIR" id="H75180">
    <property type="entry name" value="H75180"/>
</dbReference>
<dbReference type="Proteomes" id="UP000000810">
    <property type="component" value="Chromosome"/>
</dbReference>
<evidence type="ECO:0000256" key="1">
    <source>
        <dbReference type="SAM" id="Phobius"/>
    </source>
</evidence>
<dbReference type="PATRIC" id="fig|272844.11.peg.643"/>
<feature type="transmembrane region" description="Helical" evidence="1">
    <location>
        <begin position="95"/>
        <end position="114"/>
    </location>
</feature>
<dbReference type="Proteomes" id="UP000009139">
    <property type="component" value="Chromosome"/>
</dbReference>
<dbReference type="EMBL" id="HE613800">
    <property type="protein sequence ID" value="CCE69997.1"/>
    <property type="molecule type" value="Genomic_DNA"/>
</dbReference>
<name>Q9V124_PYRAB</name>
<feature type="transmembrane region" description="Helical" evidence="1">
    <location>
        <begin position="179"/>
        <end position="200"/>
    </location>
</feature>
<feature type="transmembrane region" description="Helical" evidence="1">
    <location>
        <begin position="120"/>
        <end position="141"/>
    </location>
</feature>
<accession>Q9V124</accession>
<dbReference type="AlphaFoldDB" id="Q9V124"/>
<evidence type="ECO:0000313" key="4">
    <source>
        <dbReference type="EMBL" id="CCE69997.1"/>
    </source>
</evidence>
<keyword evidence="5" id="KW-1185">Reference proteome</keyword>
<dbReference type="STRING" id="272844.PAB0416"/>
<dbReference type="Pfam" id="PF05763">
    <property type="entry name" value="DUF835"/>
    <property type="match status" value="1"/>
</dbReference>
<organism evidence="3 5">
    <name type="scientific">Pyrococcus abyssi (strain GE5 / Orsay)</name>
    <dbReference type="NCBI Taxonomy" id="272844"/>
    <lineage>
        <taxon>Archaea</taxon>
        <taxon>Methanobacteriati</taxon>
        <taxon>Methanobacteriota</taxon>
        <taxon>Thermococci</taxon>
        <taxon>Thermococcales</taxon>
        <taxon>Thermococcaceae</taxon>
        <taxon>Pyrococcus</taxon>
    </lineage>
</organism>
<reference evidence="3" key="1">
    <citation type="submission" date="1999-07" db="EMBL/GenBank/DDBJ databases">
        <authorList>
            <person name="Genoscope"/>
        </authorList>
    </citation>
    <scope>NUCLEOTIDE SEQUENCE</scope>
    <source>
        <strain evidence="3">Orsay</strain>
    </source>
</reference>
<gene>
    <name evidence="3" type="ordered locus">PAB0416</name>
</gene>
<dbReference type="InterPro" id="IPR008553">
    <property type="entry name" value="DUF835"/>
</dbReference>
<dbReference type="OrthoDB" id="101917at2157"/>
<feature type="transmembrane region" description="Helical" evidence="1">
    <location>
        <begin position="153"/>
        <end position="173"/>
    </location>
</feature>